<reference evidence="2" key="1">
    <citation type="submission" date="2014-11" db="EMBL/GenBank/DDBJ databases">
        <authorList>
            <person name="Amaro Gonzalez C."/>
        </authorList>
    </citation>
    <scope>NUCLEOTIDE SEQUENCE</scope>
</reference>
<sequence>MVSSSPPPSTASSSVTKVRSLMMSAGSILGGSGSGSWDPSMSLRALRASRGTEPGSSAGAMGADFVKPAERASRAPSLLRDLGTT</sequence>
<reference evidence="2" key="2">
    <citation type="journal article" date="2015" name="Fish Shellfish Immunol.">
        <title>Early steps in the European eel (Anguilla anguilla)-Vibrio vulnificus interaction in the gills: Role of the RtxA13 toxin.</title>
        <authorList>
            <person name="Callol A."/>
            <person name="Pajuelo D."/>
            <person name="Ebbesson L."/>
            <person name="Teles M."/>
            <person name="MacKenzie S."/>
            <person name="Amaro C."/>
        </authorList>
    </citation>
    <scope>NUCLEOTIDE SEQUENCE</scope>
</reference>
<protein>
    <submittedName>
        <fullName evidence="2">Uncharacterized protein</fullName>
    </submittedName>
</protein>
<evidence type="ECO:0000313" key="2">
    <source>
        <dbReference type="EMBL" id="JAH80117.1"/>
    </source>
</evidence>
<proteinExistence type="predicted"/>
<evidence type="ECO:0000256" key="1">
    <source>
        <dbReference type="SAM" id="MobiDB-lite"/>
    </source>
</evidence>
<feature type="region of interest" description="Disordered" evidence="1">
    <location>
        <begin position="47"/>
        <end position="85"/>
    </location>
</feature>
<accession>A0A0E9VPW2</accession>
<dbReference type="AlphaFoldDB" id="A0A0E9VPW2"/>
<organism evidence="2">
    <name type="scientific">Anguilla anguilla</name>
    <name type="common">European freshwater eel</name>
    <name type="synonym">Muraena anguilla</name>
    <dbReference type="NCBI Taxonomy" id="7936"/>
    <lineage>
        <taxon>Eukaryota</taxon>
        <taxon>Metazoa</taxon>
        <taxon>Chordata</taxon>
        <taxon>Craniata</taxon>
        <taxon>Vertebrata</taxon>
        <taxon>Euteleostomi</taxon>
        <taxon>Actinopterygii</taxon>
        <taxon>Neopterygii</taxon>
        <taxon>Teleostei</taxon>
        <taxon>Anguilliformes</taxon>
        <taxon>Anguillidae</taxon>
        <taxon>Anguilla</taxon>
    </lineage>
</organism>
<name>A0A0E9VPW2_ANGAN</name>
<dbReference type="EMBL" id="GBXM01028460">
    <property type="protein sequence ID" value="JAH80117.1"/>
    <property type="molecule type" value="Transcribed_RNA"/>
</dbReference>